<organism evidence="3 4">
    <name type="scientific">Mola mola</name>
    <name type="common">Ocean sunfish</name>
    <name type="synonym">Tetraodon mola</name>
    <dbReference type="NCBI Taxonomy" id="94237"/>
    <lineage>
        <taxon>Eukaryota</taxon>
        <taxon>Metazoa</taxon>
        <taxon>Chordata</taxon>
        <taxon>Craniata</taxon>
        <taxon>Vertebrata</taxon>
        <taxon>Euteleostomi</taxon>
        <taxon>Actinopterygii</taxon>
        <taxon>Neopterygii</taxon>
        <taxon>Teleostei</taxon>
        <taxon>Neoteleostei</taxon>
        <taxon>Acanthomorphata</taxon>
        <taxon>Eupercaria</taxon>
        <taxon>Tetraodontiformes</taxon>
        <taxon>Molidae</taxon>
        <taxon>Mola</taxon>
    </lineage>
</organism>
<dbReference type="STRING" id="94237.ENSMMOP00000013156"/>
<evidence type="ECO:0000256" key="1">
    <source>
        <dbReference type="SAM" id="MobiDB-lite"/>
    </source>
</evidence>
<dbReference type="AlphaFoldDB" id="A0A3Q3W944"/>
<dbReference type="GO" id="GO:0005911">
    <property type="term" value="C:cell-cell junction"/>
    <property type="evidence" value="ECO:0007669"/>
    <property type="project" value="TreeGrafter"/>
</dbReference>
<accession>A0A3Q3W944</accession>
<dbReference type="PROSITE" id="PS50106">
    <property type="entry name" value="PDZ"/>
    <property type="match status" value="1"/>
</dbReference>
<proteinExistence type="predicted"/>
<dbReference type="PANTHER" id="PTHR10316">
    <property type="entry name" value="MEMBRANE ASSOCIATED GUANYLATE KINASE-RELATED"/>
    <property type="match status" value="1"/>
</dbReference>
<dbReference type="PANTHER" id="PTHR10316:SF41">
    <property type="entry name" value="MAGI FAMILY MEMBER, X-LINKED A-RELATED"/>
    <property type="match status" value="1"/>
</dbReference>
<dbReference type="Proteomes" id="UP000261620">
    <property type="component" value="Unplaced"/>
</dbReference>
<dbReference type="InterPro" id="IPR001478">
    <property type="entry name" value="PDZ"/>
</dbReference>
<evidence type="ECO:0000313" key="3">
    <source>
        <dbReference type="Ensembl" id="ENSMMOP00000013156.1"/>
    </source>
</evidence>
<evidence type="ECO:0000259" key="2">
    <source>
        <dbReference type="PROSITE" id="PS50106"/>
    </source>
</evidence>
<name>A0A3Q3W944_MOLML</name>
<dbReference type="SUPFAM" id="SSF50156">
    <property type="entry name" value="PDZ domain-like"/>
    <property type="match status" value="1"/>
</dbReference>
<dbReference type="GO" id="GO:0007165">
    <property type="term" value="P:signal transduction"/>
    <property type="evidence" value="ECO:0007669"/>
    <property type="project" value="TreeGrafter"/>
</dbReference>
<protein>
    <recommendedName>
        <fullName evidence="2">PDZ domain-containing protein</fullName>
    </recommendedName>
</protein>
<dbReference type="InterPro" id="IPR036034">
    <property type="entry name" value="PDZ_sf"/>
</dbReference>
<dbReference type="GO" id="GO:0005737">
    <property type="term" value="C:cytoplasm"/>
    <property type="evidence" value="ECO:0007669"/>
    <property type="project" value="TreeGrafter"/>
</dbReference>
<reference evidence="3" key="1">
    <citation type="submission" date="2025-08" db="UniProtKB">
        <authorList>
            <consortium name="Ensembl"/>
        </authorList>
    </citation>
    <scope>IDENTIFICATION</scope>
</reference>
<reference evidence="3" key="2">
    <citation type="submission" date="2025-09" db="UniProtKB">
        <authorList>
            <consortium name="Ensembl"/>
        </authorList>
    </citation>
    <scope>IDENTIFICATION</scope>
</reference>
<keyword evidence="4" id="KW-1185">Reference proteome</keyword>
<dbReference type="Pfam" id="PF00595">
    <property type="entry name" value="PDZ"/>
    <property type="match status" value="1"/>
</dbReference>
<dbReference type="Gene3D" id="2.30.42.10">
    <property type="match status" value="1"/>
</dbReference>
<feature type="region of interest" description="Disordered" evidence="1">
    <location>
        <begin position="166"/>
        <end position="186"/>
    </location>
</feature>
<sequence length="209" mass="22613">MSAAPSVMSHRFVTVRRGSPAARSGHIHCYCPLQAAAAAGFAQTVLNPCDINILKLYDIILNLCDITSPQSVTPHLLPQVSDQLVEINGESTSGMTHSQAVEQIRRGGNRIHLVLKKGNGYVPDYGEAGYSCSTQSSTLWYCCELGQYEISTASIATAGWREDSDWRAESPWDQGKAPGPWLKPSPQRLTQVLTGSRLSGRELVGGLSL</sequence>
<dbReference type="Ensembl" id="ENSMMOT00000013368.1">
    <property type="protein sequence ID" value="ENSMMOP00000013156.1"/>
    <property type="gene ID" value="ENSMMOG00000010093.1"/>
</dbReference>
<feature type="domain" description="PDZ" evidence="2">
    <location>
        <begin position="79"/>
        <end position="119"/>
    </location>
</feature>
<evidence type="ECO:0000313" key="4">
    <source>
        <dbReference type="Proteomes" id="UP000261620"/>
    </source>
</evidence>